<dbReference type="EMBL" id="CAJFDH010000002">
    <property type="protein sequence ID" value="CAD5213070.1"/>
    <property type="molecule type" value="Genomic_DNA"/>
</dbReference>
<dbReference type="Gene3D" id="1.20.1070.10">
    <property type="entry name" value="Rhodopsin 7-helix transmembrane proteins"/>
    <property type="match status" value="1"/>
</dbReference>
<keyword evidence="3 5" id="KW-1133">Transmembrane helix</keyword>
<dbReference type="Proteomes" id="UP000614601">
    <property type="component" value="Unassembled WGS sequence"/>
</dbReference>
<accession>A0A811KAE0</accession>
<evidence type="ECO:0000313" key="7">
    <source>
        <dbReference type="EMBL" id="CAD5213070.1"/>
    </source>
</evidence>
<dbReference type="AlphaFoldDB" id="A0A811KAE0"/>
<dbReference type="Pfam" id="PF10320">
    <property type="entry name" value="7TM_GPCR_Srsx"/>
    <property type="match status" value="1"/>
</dbReference>
<evidence type="ECO:0000256" key="5">
    <source>
        <dbReference type="SAM" id="Phobius"/>
    </source>
</evidence>
<evidence type="ECO:0000313" key="8">
    <source>
        <dbReference type="Proteomes" id="UP000614601"/>
    </source>
</evidence>
<evidence type="ECO:0000259" key="6">
    <source>
        <dbReference type="PROSITE" id="PS50262"/>
    </source>
</evidence>
<feature type="transmembrane region" description="Helical" evidence="5">
    <location>
        <begin position="78"/>
        <end position="97"/>
    </location>
</feature>
<name>A0A811KAE0_9BILA</name>
<sequence>MTSAVVFALVIGIDRLVSVKWPHIYLKIELFPYIPLVCCFPLLLSLSVIGFSFYVMKQNSNTYVSCTINGVLSNNKEFVLLIHTLHAIIAIVTLFVYMYIWRLATGLPTKTKKLIKSLIIVTLSFFITWLITSISLVFVYVSELSEENKFKIRIFMTGVFTLCGFSDFVIYYRLNQEYRHAFLEQFYFWDSKKVIKRHSYANVKVHSAEQRRSGEDLVFHVPTNL</sequence>
<feature type="domain" description="G-protein coupled receptors family 1 profile" evidence="6">
    <location>
        <begin position="1"/>
        <end position="171"/>
    </location>
</feature>
<comment type="caution">
    <text evidence="7">The sequence shown here is derived from an EMBL/GenBank/DDBJ whole genome shotgun (WGS) entry which is preliminary data.</text>
</comment>
<keyword evidence="4 5" id="KW-0472">Membrane</keyword>
<dbReference type="SUPFAM" id="SSF81321">
    <property type="entry name" value="Family A G protein-coupled receptor-like"/>
    <property type="match status" value="1"/>
</dbReference>
<dbReference type="PROSITE" id="PS50262">
    <property type="entry name" value="G_PROTEIN_RECEP_F1_2"/>
    <property type="match status" value="1"/>
</dbReference>
<feature type="transmembrane region" description="Helical" evidence="5">
    <location>
        <begin position="152"/>
        <end position="172"/>
    </location>
</feature>
<dbReference type="SMART" id="SM01381">
    <property type="entry name" value="7TM_GPCR_Srsx"/>
    <property type="match status" value="1"/>
</dbReference>
<dbReference type="InterPro" id="IPR017452">
    <property type="entry name" value="GPCR_Rhodpsn_7TM"/>
</dbReference>
<gene>
    <name evidence="7" type="ORF">BOKJ2_LOCUS4871</name>
</gene>
<dbReference type="InterPro" id="IPR000276">
    <property type="entry name" value="GPCR_Rhodpsn"/>
</dbReference>
<keyword evidence="8" id="KW-1185">Reference proteome</keyword>
<dbReference type="GO" id="GO:0004930">
    <property type="term" value="F:G protein-coupled receptor activity"/>
    <property type="evidence" value="ECO:0007669"/>
    <property type="project" value="InterPro"/>
</dbReference>
<protein>
    <recommendedName>
        <fullName evidence="6">G-protein coupled receptors family 1 profile domain-containing protein</fullName>
    </recommendedName>
</protein>
<feature type="transmembrane region" description="Helical" evidence="5">
    <location>
        <begin position="118"/>
        <end position="140"/>
    </location>
</feature>
<dbReference type="InterPro" id="IPR047130">
    <property type="entry name" value="7TM_GPCR_Srsx_nematod"/>
</dbReference>
<evidence type="ECO:0000256" key="3">
    <source>
        <dbReference type="ARBA" id="ARBA00022989"/>
    </source>
</evidence>
<dbReference type="GO" id="GO:0016020">
    <property type="term" value="C:membrane"/>
    <property type="evidence" value="ECO:0007669"/>
    <property type="project" value="UniProtKB-SubCell"/>
</dbReference>
<comment type="subcellular location">
    <subcellularLocation>
        <location evidence="1">Membrane</location>
    </subcellularLocation>
</comment>
<organism evidence="7 8">
    <name type="scientific">Bursaphelenchus okinawaensis</name>
    <dbReference type="NCBI Taxonomy" id="465554"/>
    <lineage>
        <taxon>Eukaryota</taxon>
        <taxon>Metazoa</taxon>
        <taxon>Ecdysozoa</taxon>
        <taxon>Nematoda</taxon>
        <taxon>Chromadorea</taxon>
        <taxon>Rhabditida</taxon>
        <taxon>Tylenchina</taxon>
        <taxon>Tylenchomorpha</taxon>
        <taxon>Aphelenchoidea</taxon>
        <taxon>Aphelenchoididae</taxon>
        <taxon>Bursaphelenchus</taxon>
    </lineage>
</organism>
<reference evidence="7" key="1">
    <citation type="submission" date="2020-09" db="EMBL/GenBank/DDBJ databases">
        <authorList>
            <person name="Kikuchi T."/>
        </authorList>
    </citation>
    <scope>NUCLEOTIDE SEQUENCE</scope>
    <source>
        <strain evidence="7">SH1</strain>
    </source>
</reference>
<proteinExistence type="predicted"/>
<feature type="transmembrane region" description="Helical" evidence="5">
    <location>
        <begin position="30"/>
        <end position="55"/>
    </location>
</feature>
<evidence type="ECO:0000256" key="1">
    <source>
        <dbReference type="ARBA" id="ARBA00004370"/>
    </source>
</evidence>
<dbReference type="OrthoDB" id="10551072at2759"/>
<evidence type="ECO:0000256" key="4">
    <source>
        <dbReference type="ARBA" id="ARBA00023136"/>
    </source>
</evidence>
<dbReference type="InterPro" id="IPR019424">
    <property type="entry name" value="7TM_GPCR_Srsx"/>
</dbReference>
<dbReference type="PANTHER" id="PTHR23360">
    <property type="entry name" value="G-PROTEIN COUPLED RECEPTORS FAMILY 1 PROFILE DOMAIN-CONTAINING PROTEIN-RELATED"/>
    <property type="match status" value="1"/>
</dbReference>
<keyword evidence="2 5" id="KW-0812">Transmembrane</keyword>
<evidence type="ECO:0000256" key="2">
    <source>
        <dbReference type="ARBA" id="ARBA00022692"/>
    </source>
</evidence>
<dbReference type="Proteomes" id="UP000783686">
    <property type="component" value="Unassembled WGS sequence"/>
</dbReference>
<dbReference type="EMBL" id="CAJFCW020000002">
    <property type="protein sequence ID" value="CAG9098944.1"/>
    <property type="molecule type" value="Genomic_DNA"/>
</dbReference>